<protein>
    <submittedName>
        <fullName evidence="1">Uncharacterized protein</fullName>
    </submittedName>
</protein>
<evidence type="ECO:0000313" key="2">
    <source>
        <dbReference type="Proteomes" id="UP000003027"/>
    </source>
</evidence>
<dbReference type="EMBL" id="AALD02000011">
    <property type="protein sequence ID" value="EEQ11144.1"/>
    <property type="molecule type" value="Genomic_DNA"/>
</dbReference>
<dbReference type="Proteomes" id="UP000003027">
    <property type="component" value="Unassembled WGS sequence"/>
</dbReference>
<reference evidence="1" key="1">
    <citation type="submission" date="2008-12" db="EMBL/GenBank/DDBJ databases">
        <title>Annotation of the Yersinia mollaretii ATCC 43969 genome.</title>
        <authorList>
            <person name="Read T.D."/>
            <person name="Akmal A."/>
            <person name="Bishop-Lilly K."/>
            <person name="Chen P.E."/>
            <person name="Cook C."/>
            <person name="Kiley M.P."/>
            <person name="Lentz S."/>
            <person name="Mateczun A."/>
            <person name="Nagarajan N."/>
            <person name="Nolan N."/>
            <person name="Osborne B.I."/>
            <person name="Pop M."/>
            <person name="Sozhamannan S."/>
            <person name="Stewart A.C."/>
            <person name="Sulakvelidze A."/>
            <person name="Thomason B."/>
            <person name="Willner K."/>
            <person name="Zwick M.E."/>
        </authorList>
    </citation>
    <scope>NUCLEOTIDE SEQUENCE [LARGE SCALE GENOMIC DNA]</scope>
    <source>
        <strain evidence="1">ATCC 43969</strain>
    </source>
</reference>
<organism evidence="1 2">
    <name type="scientific">Yersinia mollaretii (strain ATCC 43969 / DSM 18520 / CIP 103324 / CNY 7263 / WAIP 204)</name>
    <dbReference type="NCBI Taxonomy" id="349967"/>
    <lineage>
        <taxon>Bacteria</taxon>
        <taxon>Pseudomonadati</taxon>
        <taxon>Pseudomonadota</taxon>
        <taxon>Gammaproteobacteria</taxon>
        <taxon>Enterobacterales</taxon>
        <taxon>Yersiniaceae</taxon>
        <taxon>Yersinia</taxon>
    </lineage>
</organism>
<gene>
    <name evidence="1" type="ORF">ymoll0001_26530</name>
</gene>
<keyword evidence="2" id="KW-1185">Reference proteome</keyword>
<name>A0ABM9YBE8_YERMW</name>
<comment type="caution">
    <text evidence="1">The sequence shown here is derived from an EMBL/GenBank/DDBJ whole genome shotgun (WGS) entry which is preliminary data.</text>
</comment>
<sequence length="121" mass="13847">MCTSGIYDSDGECIEGVDHVFVIISDNKIMSETSMFNLGGAAIIIDGWTEDWYFPNLSNLDIEKYSLKNKKSNTYEQQYIRDLVMGGSVYPFQDQAARRHQKMMIYQASGEAMGRSKFYIK</sequence>
<proteinExistence type="predicted"/>
<evidence type="ECO:0000313" key="1">
    <source>
        <dbReference type="EMBL" id="EEQ11144.1"/>
    </source>
</evidence>
<accession>A0ABM9YBE8</accession>